<feature type="region of interest" description="Disordered" evidence="5">
    <location>
        <begin position="1"/>
        <end position="47"/>
    </location>
</feature>
<evidence type="ECO:0000256" key="3">
    <source>
        <dbReference type="ARBA" id="ARBA00023163"/>
    </source>
</evidence>
<sequence>MPPKSAIKPKAPPRRKAANDDASTPATSGEPSSSSAPTADAPGTHVAPVAPMVAPAVPVASLPVAPPVGRLDSMRKPLSINTGAARGAKPGLKFKPKAPVRRSKEELEAIAAQEAIATAAAEGANPAPFAPRDRGSFRGRGERGGFKSDRGGKGRGGPGKGGFKKEEQHAPVATGVFSMGSVVTGRKQVIIERRGDDKKGGLGGLKFGRSTRAPKLEDGNYKDGYVSDDDDGPKIDIDKLEELSGDEFDDVDRETGFPIRVDREVHPESHRVVNTEKIGEARKKTVKKTVKNESTSDTEDLPDAPSPEKDGPTEPELDENGRPIDPSEFAKSQEELYERDFAEDERWKLLEDLGAVLPEDVVDFVDRRAAAQAAGDTDIRPLRIQMPAREQEFFYLQFPQMMKSLVKEEDKSGSPIMMDLTQEEDSKKGIIKSEEPSSTSETDMTDVDKLPYNEEVGRLRFHESGRITIRWGFGDDVRYYDVTRGFENRFAQEIYGFNQEATEFKDDNQNNIGHAYYLGNVAGRLVISTAEESLGMEKEN</sequence>
<dbReference type="PANTHER" id="PTHR13408">
    <property type="entry name" value="DNA-DIRECTED RNA POLYMERASE III"/>
    <property type="match status" value="1"/>
</dbReference>
<comment type="subcellular location">
    <subcellularLocation>
        <location evidence="1">Nucleus</location>
    </subcellularLocation>
</comment>
<evidence type="ECO:0008006" key="8">
    <source>
        <dbReference type="Google" id="ProtNLM"/>
    </source>
</evidence>
<accession>A0A3N4HMX5</accession>
<dbReference type="STRING" id="1160509.A0A3N4HMX5"/>
<evidence type="ECO:0000256" key="2">
    <source>
        <dbReference type="ARBA" id="ARBA00022478"/>
    </source>
</evidence>
<dbReference type="GO" id="GO:0005666">
    <property type="term" value="C:RNA polymerase III complex"/>
    <property type="evidence" value="ECO:0007669"/>
    <property type="project" value="InterPro"/>
</dbReference>
<name>A0A3N4HMX5_ASCIM</name>
<organism evidence="6 7">
    <name type="scientific">Ascobolus immersus RN42</name>
    <dbReference type="NCBI Taxonomy" id="1160509"/>
    <lineage>
        <taxon>Eukaryota</taxon>
        <taxon>Fungi</taxon>
        <taxon>Dikarya</taxon>
        <taxon>Ascomycota</taxon>
        <taxon>Pezizomycotina</taxon>
        <taxon>Pezizomycetes</taxon>
        <taxon>Pezizales</taxon>
        <taxon>Ascobolaceae</taxon>
        <taxon>Ascobolus</taxon>
    </lineage>
</organism>
<evidence type="ECO:0000256" key="1">
    <source>
        <dbReference type="ARBA" id="ARBA00004123"/>
    </source>
</evidence>
<dbReference type="GO" id="GO:0003677">
    <property type="term" value="F:DNA binding"/>
    <property type="evidence" value="ECO:0007669"/>
    <property type="project" value="InterPro"/>
</dbReference>
<dbReference type="Pfam" id="PF05132">
    <property type="entry name" value="RNA_pol_Rpc4"/>
    <property type="match status" value="1"/>
</dbReference>
<dbReference type="InterPro" id="IPR007811">
    <property type="entry name" value="RPC4"/>
</dbReference>
<feature type="region of interest" description="Disordered" evidence="5">
    <location>
        <begin position="194"/>
        <end position="337"/>
    </location>
</feature>
<feature type="compositionally biased region" description="Basic and acidic residues" evidence="5">
    <location>
        <begin position="260"/>
        <end position="283"/>
    </location>
</feature>
<keyword evidence="7" id="KW-1185">Reference proteome</keyword>
<dbReference type="OrthoDB" id="5836119at2759"/>
<evidence type="ECO:0000313" key="7">
    <source>
        <dbReference type="Proteomes" id="UP000275078"/>
    </source>
</evidence>
<reference evidence="6 7" key="1">
    <citation type="journal article" date="2018" name="Nat. Ecol. Evol.">
        <title>Pezizomycetes genomes reveal the molecular basis of ectomycorrhizal truffle lifestyle.</title>
        <authorList>
            <person name="Murat C."/>
            <person name="Payen T."/>
            <person name="Noel B."/>
            <person name="Kuo A."/>
            <person name="Morin E."/>
            <person name="Chen J."/>
            <person name="Kohler A."/>
            <person name="Krizsan K."/>
            <person name="Balestrini R."/>
            <person name="Da Silva C."/>
            <person name="Montanini B."/>
            <person name="Hainaut M."/>
            <person name="Levati E."/>
            <person name="Barry K.W."/>
            <person name="Belfiori B."/>
            <person name="Cichocki N."/>
            <person name="Clum A."/>
            <person name="Dockter R.B."/>
            <person name="Fauchery L."/>
            <person name="Guy J."/>
            <person name="Iotti M."/>
            <person name="Le Tacon F."/>
            <person name="Lindquist E.A."/>
            <person name="Lipzen A."/>
            <person name="Malagnac F."/>
            <person name="Mello A."/>
            <person name="Molinier V."/>
            <person name="Miyauchi S."/>
            <person name="Poulain J."/>
            <person name="Riccioni C."/>
            <person name="Rubini A."/>
            <person name="Sitrit Y."/>
            <person name="Splivallo R."/>
            <person name="Traeger S."/>
            <person name="Wang M."/>
            <person name="Zifcakova L."/>
            <person name="Wipf D."/>
            <person name="Zambonelli A."/>
            <person name="Paolocci F."/>
            <person name="Nowrousian M."/>
            <person name="Ottonello S."/>
            <person name="Baldrian P."/>
            <person name="Spatafora J.W."/>
            <person name="Henrissat B."/>
            <person name="Nagy L.G."/>
            <person name="Aury J.M."/>
            <person name="Wincker P."/>
            <person name="Grigoriev I.V."/>
            <person name="Bonfante P."/>
            <person name="Martin F.M."/>
        </authorList>
    </citation>
    <scope>NUCLEOTIDE SEQUENCE [LARGE SCALE GENOMIC DNA]</scope>
    <source>
        <strain evidence="6 7">RN42</strain>
    </source>
</reference>
<gene>
    <name evidence="6" type="ORF">BJ508DRAFT_418861</name>
</gene>
<feature type="compositionally biased region" description="Basic and acidic residues" evidence="5">
    <location>
        <begin position="232"/>
        <end position="242"/>
    </location>
</feature>
<dbReference type="Proteomes" id="UP000275078">
    <property type="component" value="Unassembled WGS sequence"/>
</dbReference>
<evidence type="ECO:0000313" key="6">
    <source>
        <dbReference type="EMBL" id="RPA73858.1"/>
    </source>
</evidence>
<feature type="compositionally biased region" description="Polar residues" evidence="5">
    <location>
        <begin position="21"/>
        <end position="30"/>
    </location>
</feature>
<dbReference type="GO" id="GO:0042797">
    <property type="term" value="P:tRNA transcription by RNA polymerase III"/>
    <property type="evidence" value="ECO:0007669"/>
    <property type="project" value="TreeGrafter"/>
</dbReference>
<feature type="compositionally biased region" description="Acidic residues" evidence="5">
    <location>
        <begin position="243"/>
        <end position="252"/>
    </location>
</feature>
<evidence type="ECO:0000256" key="4">
    <source>
        <dbReference type="ARBA" id="ARBA00023242"/>
    </source>
</evidence>
<evidence type="ECO:0000256" key="5">
    <source>
        <dbReference type="SAM" id="MobiDB-lite"/>
    </source>
</evidence>
<feature type="compositionally biased region" description="Basic residues" evidence="5">
    <location>
        <begin position="92"/>
        <end position="101"/>
    </location>
</feature>
<feature type="compositionally biased region" description="Basic and acidic residues" evidence="5">
    <location>
        <begin position="131"/>
        <end position="152"/>
    </location>
</feature>
<keyword evidence="2" id="KW-0240">DNA-directed RNA polymerase</keyword>
<dbReference type="EMBL" id="ML119808">
    <property type="protein sequence ID" value="RPA73858.1"/>
    <property type="molecule type" value="Genomic_DNA"/>
</dbReference>
<feature type="region of interest" description="Disordered" evidence="5">
    <location>
        <begin position="425"/>
        <end position="445"/>
    </location>
</feature>
<feature type="region of interest" description="Disordered" evidence="5">
    <location>
        <begin position="62"/>
        <end position="102"/>
    </location>
</feature>
<feature type="compositionally biased region" description="Basic and acidic residues" evidence="5">
    <location>
        <begin position="425"/>
        <end position="435"/>
    </location>
</feature>
<keyword evidence="3" id="KW-0804">Transcription</keyword>
<dbReference type="AlphaFoldDB" id="A0A3N4HMX5"/>
<protein>
    <recommendedName>
        <fullName evidence="8">RNA polymerase III RPC4-domain-containing protein</fullName>
    </recommendedName>
</protein>
<keyword evidence="4" id="KW-0539">Nucleus</keyword>
<dbReference type="PANTHER" id="PTHR13408:SF0">
    <property type="entry name" value="DNA-DIRECTED RNA POLYMERASE III SUBUNIT RPC4"/>
    <property type="match status" value="1"/>
</dbReference>
<feature type="region of interest" description="Disordered" evidence="5">
    <location>
        <begin position="119"/>
        <end position="176"/>
    </location>
</feature>
<proteinExistence type="predicted"/>
<feature type="compositionally biased region" description="Low complexity" evidence="5">
    <location>
        <begin position="31"/>
        <end position="47"/>
    </location>
</feature>